<name>A0A8S1UGP2_PAROT</name>
<feature type="chain" id="PRO_5035751584" evidence="3">
    <location>
        <begin position="23"/>
        <end position="219"/>
    </location>
</feature>
<organism evidence="4 5">
    <name type="scientific">Paramecium octaurelia</name>
    <dbReference type="NCBI Taxonomy" id="43137"/>
    <lineage>
        <taxon>Eukaryota</taxon>
        <taxon>Sar</taxon>
        <taxon>Alveolata</taxon>
        <taxon>Ciliophora</taxon>
        <taxon>Intramacronucleata</taxon>
        <taxon>Oligohymenophorea</taxon>
        <taxon>Peniculida</taxon>
        <taxon>Parameciidae</taxon>
        <taxon>Paramecium</taxon>
    </lineage>
</organism>
<feature type="coiled-coil region" evidence="1">
    <location>
        <begin position="76"/>
        <end position="114"/>
    </location>
</feature>
<reference evidence="4" key="1">
    <citation type="submission" date="2021-01" db="EMBL/GenBank/DDBJ databases">
        <authorList>
            <consortium name="Genoscope - CEA"/>
            <person name="William W."/>
        </authorList>
    </citation>
    <scope>NUCLEOTIDE SEQUENCE</scope>
</reference>
<sequence>MKILILNLLYLIIQCQPNEVQSSSNNNYDSSESSSREQEYDQNGYPIEHNENGGGLTEFLAIIFIAVLIAIVIPRIKESEKEVPAARNQNKNNLDELNQTINSIAQKLQEGKLEMSFTFNDLWVSQKIEKVTVSQDGNELSFRMYGQDRYGSWTQFGRMNINQFNQIETFSRKMYEEAELHKGDELVYQGQFDDSDQSIRGDWYYVKSKQRGKWVLKLK</sequence>
<keyword evidence="5" id="KW-1185">Reference proteome</keyword>
<feature type="region of interest" description="Disordered" evidence="2">
    <location>
        <begin position="21"/>
        <end position="48"/>
    </location>
</feature>
<feature type="signal peptide" evidence="3">
    <location>
        <begin position="1"/>
        <end position="22"/>
    </location>
</feature>
<keyword evidence="3" id="KW-0732">Signal</keyword>
<comment type="caution">
    <text evidence="4">The sequence shown here is derived from an EMBL/GenBank/DDBJ whole genome shotgun (WGS) entry which is preliminary data.</text>
</comment>
<dbReference type="Proteomes" id="UP000683925">
    <property type="component" value="Unassembled WGS sequence"/>
</dbReference>
<evidence type="ECO:0000256" key="2">
    <source>
        <dbReference type="SAM" id="MobiDB-lite"/>
    </source>
</evidence>
<protein>
    <submittedName>
        <fullName evidence="4">Uncharacterized protein</fullName>
    </submittedName>
</protein>
<feature type="compositionally biased region" description="Low complexity" evidence="2">
    <location>
        <begin position="21"/>
        <end position="33"/>
    </location>
</feature>
<evidence type="ECO:0000313" key="5">
    <source>
        <dbReference type="Proteomes" id="UP000683925"/>
    </source>
</evidence>
<gene>
    <name evidence="4" type="ORF">POCTA_138.1.T0400239</name>
</gene>
<dbReference type="AlphaFoldDB" id="A0A8S1UGP2"/>
<evidence type="ECO:0000313" key="4">
    <source>
        <dbReference type="EMBL" id="CAD8161816.1"/>
    </source>
</evidence>
<dbReference type="OMA" id="LEMSFTF"/>
<proteinExistence type="predicted"/>
<accession>A0A8S1UGP2</accession>
<keyword evidence="1" id="KW-0175">Coiled coil</keyword>
<evidence type="ECO:0000256" key="3">
    <source>
        <dbReference type="SAM" id="SignalP"/>
    </source>
</evidence>
<evidence type="ECO:0000256" key="1">
    <source>
        <dbReference type="SAM" id="Coils"/>
    </source>
</evidence>
<dbReference type="EMBL" id="CAJJDP010000040">
    <property type="protein sequence ID" value="CAD8161816.1"/>
    <property type="molecule type" value="Genomic_DNA"/>
</dbReference>
<dbReference type="OrthoDB" id="309056at2759"/>